<keyword evidence="4 11" id="KW-0150">Chloroplast</keyword>
<evidence type="ECO:0000259" key="14">
    <source>
        <dbReference type="Pfam" id="PF08323"/>
    </source>
</evidence>
<dbReference type="HAMAP" id="MF_00484">
    <property type="entry name" value="Glycogen_synth"/>
    <property type="match status" value="1"/>
</dbReference>
<feature type="compositionally biased region" description="Polar residues" evidence="12">
    <location>
        <begin position="55"/>
        <end position="64"/>
    </location>
</feature>
<keyword evidence="7" id="KW-0808">Transferase</keyword>
<dbReference type="InterPro" id="IPR011835">
    <property type="entry name" value="GS/SS"/>
</dbReference>
<organism evidence="15 16">
    <name type="scientific">Linum trigynum</name>
    <dbReference type="NCBI Taxonomy" id="586398"/>
    <lineage>
        <taxon>Eukaryota</taxon>
        <taxon>Viridiplantae</taxon>
        <taxon>Streptophyta</taxon>
        <taxon>Embryophyta</taxon>
        <taxon>Tracheophyta</taxon>
        <taxon>Spermatophyta</taxon>
        <taxon>Magnoliopsida</taxon>
        <taxon>eudicotyledons</taxon>
        <taxon>Gunneridae</taxon>
        <taxon>Pentapetalae</taxon>
        <taxon>rosids</taxon>
        <taxon>fabids</taxon>
        <taxon>Malpighiales</taxon>
        <taxon>Linaceae</taxon>
        <taxon>Linum</taxon>
    </lineage>
</organism>
<keyword evidence="10 11" id="KW-0035">Amyloplast</keyword>
<keyword evidence="9" id="KW-0809">Transit peptide</keyword>
<protein>
    <recommendedName>
        <fullName evidence="11">Starch synthase, chloroplastic/amyloplastic</fullName>
        <ecNumber evidence="11">2.4.1.-</ecNumber>
    </recommendedName>
</protein>
<evidence type="ECO:0000256" key="9">
    <source>
        <dbReference type="ARBA" id="ARBA00022946"/>
    </source>
</evidence>
<dbReference type="GO" id="GO:0004373">
    <property type="term" value="F:alpha-1,4-glucan glucosyltransferase (UDP-glucose donor) activity"/>
    <property type="evidence" value="ECO:0007669"/>
    <property type="project" value="InterPro"/>
</dbReference>
<accession>A0AAV2G1H2</accession>
<dbReference type="PANTHER" id="PTHR45825">
    <property type="entry name" value="GRANULE-BOUND STARCH SYNTHASE 1, CHLOROPLASTIC/AMYLOPLASTIC"/>
    <property type="match status" value="1"/>
</dbReference>
<comment type="subcellular location">
    <subcellularLocation>
        <location evidence="11">Plastid</location>
        <location evidence="11">Chloroplast</location>
    </subcellularLocation>
    <subcellularLocation>
        <location evidence="11">Plastid</location>
        <location evidence="11">Amyloplast</location>
    </subcellularLocation>
</comment>
<dbReference type="NCBIfam" id="TIGR02095">
    <property type="entry name" value="glgA"/>
    <property type="match status" value="1"/>
</dbReference>
<comment type="pathway">
    <text evidence="2 11">Glycan biosynthesis; starch biosynthesis.</text>
</comment>
<dbReference type="Pfam" id="PF00534">
    <property type="entry name" value="Glycos_transf_1"/>
    <property type="match status" value="1"/>
</dbReference>
<gene>
    <name evidence="15" type="ORF">LTRI10_LOCUS44343</name>
</gene>
<evidence type="ECO:0000313" key="15">
    <source>
        <dbReference type="EMBL" id="CAL1404489.1"/>
    </source>
</evidence>
<evidence type="ECO:0000256" key="8">
    <source>
        <dbReference type="ARBA" id="ARBA00022922"/>
    </source>
</evidence>
<evidence type="ECO:0000256" key="4">
    <source>
        <dbReference type="ARBA" id="ARBA00022528"/>
    </source>
</evidence>
<dbReference type="GO" id="GO:0019252">
    <property type="term" value="P:starch biosynthetic process"/>
    <property type="evidence" value="ECO:0007669"/>
    <property type="project" value="UniProtKB-UniRule"/>
</dbReference>
<dbReference type="Proteomes" id="UP001497516">
    <property type="component" value="Chromosome 7"/>
</dbReference>
<feature type="region of interest" description="Disordered" evidence="12">
    <location>
        <begin position="52"/>
        <end position="91"/>
    </location>
</feature>
<dbReference type="GO" id="GO:0010021">
    <property type="term" value="P:amylopectin biosynthetic process"/>
    <property type="evidence" value="ECO:0007669"/>
    <property type="project" value="UniProtKB-ARBA"/>
</dbReference>
<evidence type="ECO:0000256" key="7">
    <source>
        <dbReference type="ARBA" id="ARBA00022679"/>
    </source>
</evidence>
<evidence type="ECO:0000256" key="10">
    <source>
        <dbReference type="ARBA" id="ARBA00023234"/>
    </source>
</evidence>
<dbReference type="PANTHER" id="PTHR45825:SF11">
    <property type="entry name" value="ALPHA AMYLASE DOMAIN-CONTAINING PROTEIN"/>
    <property type="match status" value="1"/>
</dbReference>
<feature type="domain" description="Starch synthase catalytic" evidence="14">
    <location>
        <begin position="144"/>
        <end position="400"/>
    </location>
</feature>
<sequence length="650" mass="71656">MDTLSVRYWVQSFPKSEPTKIKGKPVNQTGFAYFSRTRRGGNGGFPQLVAVASDKGSSSPTSSVPDKDTQSGKEEEEEDNKGFLLDPETDDSGSVVGFNLSTSHSINGEVATETPAEVISGNLEETDGDIEGVDEAPKKVTHSIVFVTSEAAPYSKTGGLGDVCGSLPIALAARGHRVMVVSPRYLHSPEDDTFAAALDADCRIKVACFGGEQEVAFFHEYRDLVDWVFVDHPSYHRPGNPYGDINGAFGDNQFRFALLCYAACEAPLVLPLGGFTYGQKCLFMVNDWHAGLVPVLLAAKYRPYGVYKDARCILVIHNLAHQGVEPAVTYGNLGLSPEWYGALGWVFPEWARTHALDTGEAINVLKGAIVTSDRILTVSKGYAWEITTVEGGNGLNELLSTRRIVLNGITNGIDINEWDPSSDKHLEAHYSADDLSGKVQCKIALQKELGLPVRPECPMIGFIGRLDYQKGVDLIRWGIPELLHDDVQFVMLGSGDKMYEGWMREAEAAHKDKFRGWVGFNVPISHKITAGCDILLMPSRFEPCGLNQLYAMRYGTIPVVHGTGGLRDTVQTFDPFAKDGKGDGTGWTFSPLAVDRMLWALRTAISTYRDHKESWEAMMKRGMEKDYSWENAAVQYEQVFEWAFIDPPYC</sequence>
<evidence type="ECO:0000313" key="16">
    <source>
        <dbReference type="Proteomes" id="UP001497516"/>
    </source>
</evidence>
<keyword evidence="5" id="KW-0934">Plastid</keyword>
<dbReference type="Gene3D" id="3.40.50.2000">
    <property type="entry name" value="Glycogen Phosphorylase B"/>
    <property type="match status" value="2"/>
</dbReference>
<evidence type="ECO:0000256" key="5">
    <source>
        <dbReference type="ARBA" id="ARBA00022640"/>
    </source>
</evidence>
<dbReference type="GO" id="GO:0009011">
    <property type="term" value="F:alpha-1,4-glucan glucosyltransferase (ADP-glucose donor) activity"/>
    <property type="evidence" value="ECO:0007669"/>
    <property type="project" value="UniProtKB-EC"/>
</dbReference>
<dbReference type="EC" id="2.4.1.-" evidence="11"/>
<dbReference type="InterPro" id="IPR001296">
    <property type="entry name" value="Glyco_trans_1"/>
</dbReference>
<dbReference type="Pfam" id="PF08323">
    <property type="entry name" value="Glyco_transf_5"/>
    <property type="match status" value="1"/>
</dbReference>
<evidence type="ECO:0000259" key="13">
    <source>
        <dbReference type="Pfam" id="PF00534"/>
    </source>
</evidence>
<name>A0AAV2G1H2_9ROSI</name>
<evidence type="ECO:0000256" key="11">
    <source>
        <dbReference type="RuleBase" id="RU361232"/>
    </source>
</evidence>
<comment type="catalytic activity">
    <reaction evidence="1">
        <text>[(1-&gt;4)-alpha-D-glucosyl](n) + ADP-alpha-D-glucose = [(1-&gt;4)-alpha-D-glucosyl](n+1) + ADP + H(+)</text>
        <dbReference type="Rhea" id="RHEA:18189"/>
        <dbReference type="Rhea" id="RHEA-COMP:9584"/>
        <dbReference type="Rhea" id="RHEA-COMP:9587"/>
        <dbReference type="ChEBI" id="CHEBI:15378"/>
        <dbReference type="ChEBI" id="CHEBI:15444"/>
        <dbReference type="ChEBI" id="CHEBI:57498"/>
        <dbReference type="ChEBI" id="CHEBI:456216"/>
        <dbReference type="EC" id="2.4.1.21"/>
    </reaction>
</comment>
<evidence type="ECO:0000256" key="1">
    <source>
        <dbReference type="ARBA" id="ARBA00001478"/>
    </source>
</evidence>
<reference evidence="15 16" key="1">
    <citation type="submission" date="2024-04" db="EMBL/GenBank/DDBJ databases">
        <authorList>
            <person name="Fracassetti M."/>
        </authorList>
    </citation>
    <scope>NUCLEOTIDE SEQUENCE [LARGE SCALE GENOMIC DNA]</scope>
</reference>
<evidence type="ECO:0000256" key="12">
    <source>
        <dbReference type="SAM" id="MobiDB-lite"/>
    </source>
</evidence>
<dbReference type="GO" id="GO:0009507">
    <property type="term" value="C:chloroplast"/>
    <property type="evidence" value="ECO:0007669"/>
    <property type="project" value="UniProtKB-SubCell"/>
</dbReference>
<feature type="domain" description="Glycosyl transferase family 1" evidence="13">
    <location>
        <begin position="458"/>
        <end position="606"/>
    </location>
</feature>
<keyword evidence="8 11" id="KW-0750">Starch biosynthesis</keyword>
<dbReference type="FunFam" id="3.40.50.2000:FF:000048">
    <property type="entry name" value="Starch synthase, chloroplastic/amyloplastic"/>
    <property type="match status" value="1"/>
</dbReference>
<dbReference type="GO" id="GO:0009501">
    <property type="term" value="C:amyloplast"/>
    <property type="evidence" value="ECO:0007669"/>
    <property type="project" value="UniProtKB-SubCell"/>
</dbReference>
<keyword evidence="6 11" id="KW-0328">Glycosyltransferase</keyword>
<dbReference type="InterPro" id="IPR013534">
    <property type="entry name" value="Starch_synth_cat_dom"/>
</dbReference>
<dbReference type="EMBL" id="OZ034820">
    <property type="protein sequence ID" value="CAL1404489.1"/>
    <property type="molecule type" value="Genomic_DNA"/>
</dbReference>
<comment type="similarity">
    <text evidence="3 11">Belongs to the glycosyltransferase 1 family. Bacterial/plant glycogen synthase subfamily.</text>
</comment>
<dbReference type="AlphaFoldDB" id="A0AAV2G1H2"/>
<dbReference type="SUPFAM" id="SSF53756">
    <property type="entry name" value="UDP-Glycosyltransferase/glycogen phosphorylase"/>
    <property type="match status" value="1"/>
</dbReference>
<dbReference type="CDD" id="cd03791">
    <property type="entry name" value="GT5_Glycogen_synthase_DULL1-like"/>
    <property type="match status" value="1"/>
</dbReference>
<keyword evidence="16" id="KW-1185">Reference proteome</keyword>
<evidence type="ECO:0000256" key="3">
    <source>
        <dbReference type="ARBA" id="ARBA00010281"/>
    </source>
</evidence>
<proteinExistence type="inferred from homology"/>
<evidence type="ECO:0000256" key="6">
    <source>
        <dbReference type="ARBA" id="ARBA00022676"/>
    </source>
</evidence>
<evidence type="ECO:0000256" key="2">
    <source>
        <dbReference type="ARBA" id="ARBA00004727"/>
    </source>
</evidence>